<dbReference type="InterPro" id="IPR036412">
    <property type="entry name" value="HAD-like_sf"/>
</dbReference>
<proteinExistence type="predicted"/>
<dbReference type="PIRSF" id="PIRSF030802">
    <property type="entry name" value="UCP030802"/>
    <property type="match status" value="1"/>
</dbReference>
<organism evidence="1 2">
    <name type="scientific">Aeromonas veronii</name>
    <dbReference type="NCBI Taxonomy" id="654"/>
    <lineage>
        <taxon>Bacteria</taxon>
        <taxon>Pseudomonadati</taxon>
        <taxon>Pseudomonadota</taxon>
        <taxon>Gammaproteobacteria</taxon>
        <taxon>Aeromonadales</taxon>
        <taxon>Aeromonadaceae</taxon>
        <taxon>Aeromonas</taxon>
    </lineage>
</organism>
<dbReference type="InterPro" id="IPR024197">
    <property type="entry name" value="TPP-like"/>
</dbReference>
<reference evidence="1 2" key="1">
    <citation type="submission" date="2018-09" db="EMBL/GenBank/DDBJ databases">
        <title>Genome sequencing of Aeromonas veronii MS-17-88.</title>
        <authorList>
            <person name="Tekedar H.C."/>
            <person name="Arick M.A."/>
            <person name="Hsu C.-Y."/>
            <person name="Thrash A."/>
            <person name="Karsi A."/>
            <person name="Lawrence M.L."/>
            <person name="Abdelhamed H."/>
        </authorList>
    </citation>
    <scope>NUCLEOTIDE SEQUENCE [LARGE SCALE GENOMIC DNA]</scope>
    <source>
        <strain evidence="1 2">MS 17-88</strain>
    </source>
</reference>
<protein>
    <recommendedName>
        <fullName evidence="3">Sucrose phosphatase-like domain-containing protein</fullName>
    </recommendedName>
</protein>
<comment type="caution">
    <text evidence="1">The sequence shown here is derived from an EMBL/GenBank/DDBJ whole genome shotgun (WGS) entry which is preliminary data.</text>
</comment>
<dbReference type="EMBL" id="RAWX01000004">
    <property type="protein sequence ID" value="RKJ86242.1"/>
    <property type="molecule type" value="Genomic_DNA"/>
</dbReference>
<evidence type="ECO:0000313" key="1">
    <source>
        <dbReference type="EMBL" id="RKJ86242.1"/>
    </source>
</evidence>
<name>A0A3A9IIV9_AERVE</name>
<accession>A0A3A9IIV9</accession>
<dbReference type="Proteomes" id="UP000281725">
    <property type="component" value="Unassembled WGS sequence"/>
</dbReference>
<dbReference type="Gene3D" id="3.40.50.1000">
    <property type="entry name" value="HAD superfamily/HAD-like"/>
    <property type="match status" value="1"/>
</dbReference>
<gene>
    <name evidence="1" type="ORF">D6R50_18300</name>
</gene>
<evidence type="ECO:0008006" key="3">
    <source>
        <dbReference type="Google" id="ProtNLM"/>
    </source>
</evidence>
<dbReference type="SUPFAM" id="SSF56784">
    <property type="entry name" value="HAD-like"/>
    <property type="match status" value="1"/>
</dbReference>
<sequence>MSNPAMTNAIVRPVVLPDLDDTLFQTKRKMVNELAQEPSRVGALDRSLSPRSYMNEEQAMLVDWLLANAEVIPVTARGTEEFARVQIPFTSWAITTHGAVILTPEGKCDPKWQEHITTALQPYRQRLLDMQEQITELMAEHGIAAWARINYEYDDMPIYLVMKHTDSTKLAELNAIGDEIEEMFGTQGFYIHRNSNNIAWLPNCIEKGLATRYLLSKLREERGTFPTIGLGDSLTDFSFLRLCSWFGMPKQSQFVDAIKTNVFGE</sequence>
<evidence type="ECO:0000313" key="2">
    <source>
        <dbReference type="Proteomes" id="UP000281725"/>
    </source>
</evidence>
<dbReference type="AlphaFoldDB" id="A0A3A9IIV9"/>
<dbReference type="InterPro" id="IPR023214">
    <property type="entry name" value="HAD_sf"/>
</dbReference>